<keyword evidence="3" id="KW-1185">Reference proteome</keyword>
<organism evidence="2 3">
    <name type="scientific">Symbiodinium pilosum</name>
    <name type="common">Dinoflagellate</name>
    <dbReference type="NCBI Taxonomy" id="2952"/>
    <lineage>
        <taxon>Eukaryota</taxon>
        <taxon>Sar</taxon>
        <taxon>Alveolata</taxon>
        <taxon>Dinophyceae</taxon>
        <taxon>Suessiales</taxon>
        <taxon>Symbiodiniaceae</taxon>
        <taxon>Symbiodinium</taxon>
    </lineage>
</organism>
<accession>A0A812T4B4</accession>
<dbReference type="Proteomes" id="UP000649617">
    <property type="component" value="Unassembled WGS sequence"/>
</dbReference>
<name>A0A812T4B4_SYMPI</name>
<dbReference type="OrthoDB" id="442451at2759"/>
<evidence type="ECO:0000313" key="2">
    <source>
        <dbReference type="EMBL" id="CAE7515640.1"/>
    </source>
</evidence>
<proteinExistence type="predicted"/>
<dbReference type="AlphaFoldDB" id="A0A812T4B4"/>
<evidence type="ECO:0000313" key="3">
    <source>
        <dbReference type="Proteomes" id="UP000649617"/>
    </source>
</evidence>
<protein>
    <submittedName>
        <fullName evidence="2">Uncharacterized protein</fullName>
    </submittedName>
</protein>
<feature type="non-terminal residue" evidence="2">
    <location>
        <position position="1"/>
    </location>
</feature>
<dbReference type="EMBL" id="CAJNIZ010029369">
    <property type="protein sequence ID" value="CAE7515640.1"/>
    <property type="molecule type" value="Genomic_DNA"/>
</dbReference>
<feature type="region of interest" description="Disordered" evidence="1">
    <location>
        <begin position="1"/>
        <end position="25"/>
    </location>
</feature>
<gene>
    <name evidence="2" type="ORF">SPIL2461_LOCUS13467</name>
</gene>
<sequence>VARIRVYEGSWKTSPSGELQPRERRGDVEAALDVATVEGHVWAKMPGKVKKALQAEGSMMAPLVR</sequence>
<reference evidence="2" key="1">
    <citation type="submission" date="2021-02" db="EMBL/GenBank/DDBJ databases">
        <authorList>
            <person name="Dougan E. K."/>
            <person name="Rhodes N."/>
            <person name="Thang M."/>
            <person name="Chan C."/>
        </authorList>
    </citation>
    <scope>NUCLEOTIDE SEQUENCE</scope>
</reference>
<comment type="caution">
    <text evidence="2">The sequence shown here is derived from an EMBL/GenBank/DDBJ whole genome shotgun (WGS) entry which is preliminary data.</text>
</comment>
<evidence type="ECO:0000256" key="1">
    <source>
        <dbReference type="SAM" id="MobiDB-lite"/>
    </source>
</evidence>